<keyword evidence="3" id="KW-0067">ATP-binding</keyword>
<dbReference type="GO" id="GO:0009378">
    <property type="term" value="F:four-way junction helicase activity"/>
    <property type="evidence" value="ECO:0007669"/>
    <property type="project" value="TreeGrafter"/>
</dbReference>
<keyword evidence="2" id="KW-0547">Nucleotide-binding</keyword>
<dbReference type="GO" id="GO:0005694">
    <property type="term" value="C:chromosome"/>
    <property type="evidence" value="ECO:0007669"/>
    <property type="project" value="TreeGrafter"/>
</dbReference>
<dbReference type="PANTHER" id="PTHR13710">
    <property type="entry name" value="DNA HELICASE RECQ FAMILY MEMBER"/>
    <property type="match status" value="1"/>
</dbReference>
<dbReference type="Pfam" id="PF00271">
    <property type="entry name" value="Helicase_C"/>
    <property type="match status" value="1"/>
</dbReference>
<evidence type="ECO:0000313" key="9">
    <source>
        <dbReference type="Proteomes" id="UP000031192"/>
    </source>
</evidence>
<dbReference type="Proteomes" id="UP000031192">
    <property type="component" value="Unassembled WGS sequence"/>
</dbReference>
<organism evidence="8 9">
    <name type="scientific">Metarhizium guizhouense (strain ARSEF 977)</name>
    <dbReference type="NCBI Taxonomy" id="1276136"/>
    <lineage>
        <taxon>Eukaryota</taxon>
        <taxon>Fungi</taxon>
        <taxon>Dikarya</taxon>
        <taxon>Ascomycota</taxon>
        <taxon>Pezizomycotina</taxon>
        <taxon>Sordariomycetes</taxon>
        <taxon>Hypocreomycetidae</taxon>
        <taxon>Hypocreales</taxon>
        <taxon>Clavicipitaceae</taxon>
        <taxon>Metarhizium</taxon>
    </lineage>
</organism>
<dbReference type="EMBL" id="AZNH01000176">
    <property type="protein sequence ID" value="KID81227.1"/>
    <property type="molecule type" value="Genomic_DNA"/>
</dbReference>
<feature type="domain" description="Helicase C-terminal" evidence="7">
    <location>
        <begin position="486"/>
        <end position="636"/>
    </location>
</feature>
<dbReference type="SUPFAM" id="SSF52540">
    <property type="entry name" value="P-loop containing nucleoside triphosphate hydrolases"/>
    <property type="match status" value="1"/>
</dbReference>
<dbReference type="InterPro" id="IPR027417">
    <property type="entry name" value="P-loop_NTPase"/>
</dbReference>
<name>A0A0B4GNC6_METGA</name>
<dbReference type="HOGENOM" id="CLU_015680_0_0_1"/>
<evidence type="ECO:0000256" key="5">
    <source>
        <dbReference type="ARBA" id="ARBA00034808"/>
    </source>
</evidence>
<keyword evidence="8" id="KW-0347">Helicase</keyword>
<dbReference type="EC" id="5.6.2.4" evidence="5"/>
<evidence type="ECO:0000256" key="3">
    <source>
        <dbReference type="ARBA" id="ARBA00022840"/>
    </source>
</evidence>
<dbReference type="InterPro" id="IPR014001">
    <property type="entry name" value="Helicase_ATP-bd"/>
</dbReference>
<evidence type="ECO:0000256" key="4">
    <source>
        <dbReference type="ARBA" id="ARBA00034617"/>
    </source>
</evidence>
<comment type="similarity">
    <text evidence="1">Belongs to the helicase family. RecQ subfamily.</text>
</comment>
<dbReference type="GO" id="GO:0043138">
    <property type="term" value="F:3'-5' DNA helicase activity"/>
    <property type="evidence" value="ECO:0007669"/>
    <property type="project" value="UniProtKB-EC"/>
</dbReference>
<dbReference type="GO" id="GO:0000724">
    <property type="term" value="P:double-strand break repair via homologous recombination"/>
    <property type="evidence" value="ECO:0007669"/>
    <property type="project" value="TreeGrafter"/>
</dbReference>
<dbReference type="GO" id="GO:0005524">
    <property type="term" value="F:ATP binding"/>
    <property type="evidence" value="ECO:0007669"/>
    <property type="project" value="UniProtKB-KW"/>
</dbReference>
<evidence type="ECO:0000259" key="6">
    <source>
        <dbReference type="PROSITE" id="PS51192"/>
    </source>
</evidence>
<dbReference type="PROSITE" id="PS51194">
    <property type="entry name" value="HELICASE_CTER"/>
    <property type="match status" value="1"/>
</dbReference>
<gene>
    <name evidence="8" type="ORF">MGU_11398</name>
</gene>
<dbReference type="InterPro" id="IPR011545">
    <property type="entry name" value="DEAD/DEAH_box_helicase_dom"/>
</dbReference>
<accession>A0A0B4GNC6</accession>
<keyword evidence="9" id="KW-1185">Reference proteome</keyword>
<dbReference type="Gene3D" id="3.40.50.300">
    <property type="entry name" value="P-loop containing nucleotide triphosphate hydrolases"/>
    <property type="match status" value="2"/>
</dbReference>
<evidence type="ECO:0000256" key="1">
    <source>
        <dbReference type="ARBA" id="ARBA00005446"/>
    </source>
</evidence>
<dbReference type="AlphaFoldDB" id="A0A0B4GNC6"/>
<dbReference type="GO" id="GO:0003676">
    <property type="term" value="F:nucleic acid binding"/>
    <property type="evidence" value="ECO:0007669"/>
    <property type="project" value="InterPro"/>
</dbReference>
<comment type="caution">
    <text evidence="8">The sequence shown here is derived from an EMBL/GenBank/DDBJ whole genome shotgun (WGS) entry which is preliminary data.</text>
</comment>
<protein>
    <recommendedName>
        <fullName evidence="5">DNA 3'-5' helicase</fullName>
        <ecNumber evidence="5">5.6.2.4</ecNumber>
    </recommendedName>
</protein>
<keyword evidence="8" id="KW-0378">Hydrolase</keyword>
<proteinExistence type="inferred from homology"/>
<evidence type="ECO:0000259" key="7">
    <source>
        <dbReference type="PROSITE" id="PS51194"/>
    </source>
</evidence>
<sequence>MVATHVWYGQPGRGPELMTLRHCDTWQLMRNIVLYDGQVMIITDRDKMKAIRDMGRKVARFLPDRLGRMMVAYIAWLLPAEELLTSMAGMEQPREDSYEYVWRHGNSKRWDSDRLSAIMARMLQASTGVRLGIGRYRAVAIEMGRKIRGLVIRQIDQSAGDSMDDDDIEVDPISGEAMHVGGSWNIIWDLQGTHGTAIARQHYAVNVGTPGRLPTEMINSYRDISRLWHQFLEHGNDVAGSSKRKGRAYTAGGKRVVDRAARRTAQDVEEDMVNGLRRLYGPASTWKSVVQRECMQAILRMEGEKSMIGVLPTGAGKSVLFMVPSIMDYGGTNIVVVPFVALMDNIVERARMAGIDCVKFKTAVNRDQERLPRIARLVVVISDVVTTEGFMSYVDSIRKAGELRRIFIDECHTAIMDVGYRAKLEEIRGLHRFKCPVILLTATLPVTLESWFREAMLARSASITRDRSVKANCRYRVEEVQARNSTVRGRVAELVNEIGLRMLSGQKGIVYCRSYRQTEALAEEIGCQFHHSLMSEAARREAREAWADGRGHRWIVATSGLGTGIDISGIVAVIHAEQPYGLVDFVQQTGRGGRRVGEVVESVVVHDGRPVRLDEHAGFVERSNHSQMEVFVQSTSCRRAIISGYMDGIGGETCRDIADAELCDRCDSSDSADVVDNGGDDNEIGSDVEEGSRNIVAGTIRAGGVWKASVAEDGLRVRTMMRWLDEVADSCVVCHFRNYSEELKTGKMGKEKRHKKRGGSCNNWIVEGESYEGIRQRVRFAANACCFKCKLPLDWCKGTGEEVEGEWRCAYMDKVLPVVLIACVKPSMVRLAKEQFDVDTQDHEGFWKWLGQSRRFYGTNGTNMHALWDAMVWKTYRGGQHWFR</sequence>
<dbReference type="PROSITE" id="PS51192">
    <property type="entry name" value="HELICASE_ATP_BIND_1"/>
    <property type="match status" value="1"/>
</dbReference>
<dbReference type="Pfam" id="PF00270">
    <property type="entry name" value="DEAD"/>
    <property type="match status" value="1"/>
</dbReference>
<dbReference type="GO" id="GO:0005737">
    <property type="term" value="C:cytoplasm"/>
    <property type="evidence" value="ECO:0007669"/>
    <property type="project" value="TreeGrafter"/>
</dbReference>
<evidence type="ECO:0000256" key="2">
    <source>
        <dbReference type="ARBA" id="ARBA00022741"/>
    </source>
</evidence>
<dbReference type="SMART" id="SM00487">
    <property type="entry name" value="DEXDc"/>
    <property type="match status" value="1"/>
</dbReference>
<dbReference type="PANTHER" id="PTHR13710:SF154">
    <property type="entry name" value="RECQ HELICASE, PUTATIVE (AFU_ORTHOLOGUE AFUA_6G14720)-RELATED"/>
    <property type="match status" value="1"/>
</dbReference>
<dbReference type="InterPro" id="IPR001650">
    <property type="entry name" value="Helicase_C-like"/>
</dbReference>
<dbReference type="OrthoDB" id="3522001at2759"/>
<comment type="catalytic activity">
    <reaction evidence="4">
        <text>Couples ATP hydrolysis with the unwinding of duplex DNA by translocating in the 3'-5' direction.</text>
        <dbReference type="EC" id="5.6.2.4"/>
    </reaction>
</comment>
<evidence type="ECO:0000313" key="8">
    <source>
        <dbReference type="EMBL" id="KID81227.1"/>
    </source>
</evidence>
<reference evidence="8 9" key="1">
    <citation type="journal article" date="2014" name="Proc. Natl. Acad. Sci. U.S.A.">
        <title>Trajectory and genomic determinants of fungal-pathogen speciation and host adaptation.</title>
        <authorList>
            <person name="Hu X."/>
            <person name="Xiao G."/>
            <person name="Zheng P."/>
            <person name="Shang Y."/>
            <person name="Su Y."/>
            <person name="Zhang X."/>
            <person name="Liu X."/>
            <person name="Zhan S."/>
            <person name="St Leger R.J."/>
            <person name="Wang C."/>
        </authorList>
    </citation>
    <scope>NUCLEOTIDE SEQUENCE [LARGE SCALE GENOMIC DNA]</scope>
    <source>
        <strain evidence="8 9">ARSEF 977</strain>
    </source>
</reference>
<dbReference type="SMART" id="SM00490">
    <property type="entry name" value="HELICc"/>
    <property type="match status" value="1"/>
</dbReference>
<feature type="domain" description="Helicase ATP-binding" evidence="6">
    <location>
        <begin position="298"/>
        <end position="462"/>
    </location>
</feature>